<evidence type="ECO:0000256" key="1">
    <source>
        <dbReference type="SAM" id="MobiDB-lite"/>
    </source>
</evidence>
<feature type="region of interest" description="Disordered" evidence="1">
    <location>
        <begin position="1"/>
        <end position="32"/>
    </location>
</feature>
<feature type="compositionally biased region" description="Polar residues" evidence="1">
    <location>
        <begin position="12"/>
        <end position="28"/>
    </location>
</feature>
<organism evidence="2 3">
    <name type="scientific">Meloidogyne enterolobii</name>
    <name type="common">Root-knot nematode worm</name>
    <name type="synonym">Meloidogyne mayaguensis</name>
    <dbReference type="NCBI Taxonomy" id="390850"/>
    <lineage>
        <taxon>Eukaryota</taxon>
        <taxon>Metazoa</taxon>
        <taxon>Ecdysozoa</taxon>
        <taxon>Nematoda</taxon>
        <taxon>Chromadorea</taxon>
        <taxon>Rhabditida</taxon>
        <taxon>Tylenchina</taxon>
        <taxon>Tylenchomorpha</taxon>
        <taxon>Tylenchoidea</taxon>
        <taxon>Meloidogynidae</taxon>
        <taxon>Meloidogyninae</taxon>
        <taxon>Meloidogyne</taxon>
    </lineage>
</organism>
<gene>
    <name evidence="2" type="ORF">MENT_LOCUS4362</name>
</gene>
<protein>
    <submittedName>
        <fullName evidence="2">Uncharacterized protein</fullName>
    </submittedName>
</protein>
<accession>A0A6V7TTL0</accession>
<evidence type="ECO:0000313" key="2">
    <source>
        <dbReference type="EMBL" id="CAD2134384.1"/>
    </source>
</evidence>
<dbReference type="EMBL" id="CAJEWN010000015">
    <property type="protein sequence ID" value="CAD2134384.1"/>
    <property type="molecule type" value="Genomic_DNA"/>
</dbReference>
<dbReference type="Proteomes" id="UP000580250">
    <property type="component" value="Unassembled WGS sequence"/>
</dbReference>
<proteinExistence type="predicted"/>
<dbReference type="AlphaFoldDB" id="A0A6V7TTL0"/>
<reference evidence="2 3" key="1">
    <citation type="submission" date="2020-08" db="EMBL/GenBank/DDBJ databases">
        <authorList>
            <person name="Koutsovoulos G."/>
            <person name="Danchin GJ E."/>
        </authorList>
    </citation>
    <scope>NUCLEOTIDE SEQUENCE [LARGE SCALE GENOMIC DNA]</scope>
</reference>
<comment type="caution">
    <text evidence="2">The sequence shown here is derived from an EMBL/GenBank/DDBJ whole genome shotgun (WGS) entry which is preliminary data.</text>
</comment>
<sequence length="86" mass="10161">MREYQQKKKNVQSDNNEGTSFVNPQTGDFSGKEEVECYNDKDGQNQIEIEDPNKILEEDIYQIDLNKKNVHFDLNEMPEDEEVEDF</sequence>
<evidence type="ECO:0000313" key="3">
    <source>
        <dbReference type="Proteomes" id="UP000580250"/>
    </source>
</evidence>
<name>A0A6V7TTL0_MELEN</name>